<dbReference type="STRING" id="683228.GA0070617_2740"/>
<reference evidence="1 2" key="1">
    <citation type="submission" date="2016-06" db="EMBL/GenBank/DDBJ databases">
        <authorList>
            <person name="Kjaerup R.B."/>
            <person name="Dalgaard T.S."/>
            <person name="Juul-Madsen H.R."/>
        </authorList>
    </citation>
    <scope>NUCLEOTIDE SEQUENCE [LARGE SCALE GENOMIC DNA]</scope>
    <source>
        <strain evidence="1 2">DSM 45577</strain>
    </source>
</reference>
<name>A0A1C6UKV4_9ACTN</name>
<accession>A0A1C6UKV4</accession>
<gene>
    <name evidence="1" type="ORF">GA0070617_2740</name>
</gene>
<dbReference type="EMBL" id="FMIA01000002">
    <property type="protein sequence ID" value="SCL54695.1"/>
    <property type="molecule type" value="Genomic_DNA"/>
</dbReference>
<organism evidence="1 2">
    <name type="scientific">Micromonospora yangpuensis</name>
    <dbReference type="NCBI Taxonomy" id="683228"/>
    <lineage>
        <taxon>Bacteria</taxon>
        <taxon>Bacillati</taxon>
        <taxon>Actinomycetota</taxon>
        <taxon>Actinomycetes</taxon>
        <taxon>Micromonosporales</taxon>
        <taxon>Micromonosporaceae</taxon>
        <taxon>Micromonospora</taxon>
    </lineage>
</organism>
<dbReference type="OrthoDB" id="4763442at2"/>
<sequence>MTGEPSSLDPDEKVDLWRQRFFEAQAAAEEFVLGEHGDEGLAAWIRANSRITADLLRAQRPAGMSTTDHYVTRLQRQLMLYDSAVTSEPQPSGTVLRNADCGILRYRRRAARAGVVLTFSSPCGYCQQLNTAIAARYLEPEVTVSCEQAGDGCTWRVSAQASADAPAASPQRGRAAD</sequence>
<evidence type="ECO:0000313" key="1">
    <source>
        <dbReference type="EMBL" id="SCL54695.1"/>
    </source>
</evidence>
<dbReference type="RefSeq" id="WP_091437157.1">
    <property type="nucleotide sequence ID" value="NZ_BMMJ01000009.1"/>
</dbReference>
<keyword evidence="2" id="KW-1185">Reference proteome</keyword>
<dbReference type="AlphaFoldDB" id="A0A1C6UKV4"/>
<evidence type="ECO:0000313" key="2">
    <source>
        <dbReference type="Proteomes" id="UP000198937"/>
    </source>
</evidence>
<proteinExistence type="predicted"/>
<protein>
    <submittedName>
        <fullName evidence="1">Uncharacterized protein</fullName>
    </submittedName>
</protein>
<dbReference type="Proteomes" id="UP000198937">
    <property type="component" value="Unassembled WGS sequence"/>
</dbReference>